<dbReference type="EMBL" id="JADLZT010000002">
    <property type="protein sequence ID" value="MBF6023247.1"/>
    <property type="molecule type" value="Genomic_DNA"/>
</dbReference>
<evidence type="ECO:0008006" key="4">
    <source>
        <dbReference type="Google" id="ProtNLM"/>
    </source>
</evidence>
<evidence type="ECO:0000313" key="3">
    <source>
        <dbReference type="Proteomes" id="UP001429984"/>
    </source>
</evidence>
<evidence type="ECO:0000313" key="2">
    <source>
        <dbReference type="EMBL" id="MBF6023247.1"/>
    </source>
</evidence>
<dbReference type="Proteomes" id="UP001429984">
    <property type="component" value="Unassembled WGS sequence"/>
</dbReference>
<organism evidence="2 3">
    <name type="scientific">Lysobacter niastensis</name>
    <dbReference type="NCBI Taxonomy" id="380629"/>
    <lineage>
        <taxon>Bacteria</taxon>
        <taxon>Pseudomonadati</taxon>
        <taxon>Pseudomonadota</taxon>
        <taxon>Gammaproteobacteria</taxon>
        <taxon>Lysobacterales</taxon>
        <taxon>Lysobacteraceae</taxon>
        <taxon>Lysobacter</taxon>
    </lineage>
</organism>
<name>A0ABS0B6G2_9GAMM</name>
<proteinExistence type="predicted"/>
<gene>
    <name evidence="2" type="ORF">IU514_04300</name>
</gene>
<protein>
    <recommendedName>
        <fullName evidence="4">Lipoprotein</fullName>
    </recommendedName>
</protein>
<accession>A0ABS0B6G2</accession>
<keyword evidence="1" id="KW-0732">Signal</keyword>
<reference evidence="2 3" key="1">
    <citation type="submission" date="2020-11" db="EMBL/GenBank/DDBJ databases">
        <title>Draft Genome Sequence and Secondary Metabolite Biosynthetic Potential of the Lysobacter niastensis Type strain DSM 18481.</title>
        <authorList>
            <person name="Turrini P."/>
            <person name="Artuso I."/>
            <person name="Tescari M."/>
            <person name="Lugli G.A."/>
            <person name="Frangipani E."/>
            <person name="Ventura M."/>
            <person name="Visca P."/>
        </authorList>
    </citation>
    <scope>NUCLEOTIDE SEQUENCE [LARGE SCALE GENOMIC DNA]</scope>
    <source>
        <strain evidence="2 3">DSM 18481</strain>
    </source>
</reference>
<dbReference type="PROSITE" id="PS51257">
    <property type="entry name" value="PROKAR_LIPOPROTEIN"/>
    <property type="match status" value="1"/>
</dbReference>
<keyword evidence="3" id="KW-1185">Reference proteome</keyword>
<evidence type="ECO:0000256" key="1">
    <source>
        <dbReference type="SAM" id="SignalP"/>
    </source>
</evidence>
<dbReference type="RefSeq" id="WP_194929840.1">
    <property type="nucleotide sequence ID" value="NZ_JADLZT010000002.1"/>
</dbReference>
<feature type="signal peptide" evidence="1">
    <location>
        <begin position="1"/>
        <end position="21"/>
    </location>
</feature>
<sequence>MKQAISSGLALTCLLGMASCARTPEEPAFSEELPAALASATLSRQGVICPLESVNGVGTRRLTPLVPGSVAEFTGWSTVADAERPTPPLLHIVIRSQVVGAADQFLPAVRIRRPDIANGNPRLIAAGYSARGKLPAVPGAYNVIVWVGDDERQIECDTGVLLTVR</sequence>
<feature type="chain" id="PRO_5045047450" description="Lipoprotein" evidence="1">
    <location>
        <begin position="22"/>
        <end position="165"/>
    </location>
</feature>
<comment type="caution">
    <text evidence="2">The sequence shown here is derived from an EMBL/GenBank/DDBJ whole genome shotgun (WGS) entry which is preliminary data.</text>
</comment>